<dbReference type="PANTHER" id="PTHR38248:SF2">
    <property type="entry name" value="FUNK1 11"/>
    <property type="match status" value="1"/>
</dbReference>
<name>A0A284S941_ARMOS</name>
<feature type="domain" description="Fungal-type protein kinase" evidence="1">
    <location>
        <begin position="5"/>
        <end position="73"/>
    </location>
</feature>
<keyword evidence="3" id="KW-1185">Reference proteome</keyword>
<protein>
    <recommendedName>
        <fullName evidence="1">Fungal-type protein kinase domain-containing protein</fullName>
    </recommendedName>
</protein>
<organism evidence="2 3">
    <name type="scientific">Armillaria ostoyae</name>
    <name type="common">Armillaria root rot fungus</name>
    <dbReference type="NCBI Taxonomy" id="47428"/>
    <lineage>
        <taxon>Eukaryota</taxon>
        <taxon>Fungi</taxon>
        <taxon>Dikarya</taxon>
        <taxon>Basidiomycota</taxon>
        <taxon>Agaricomycotina</taxon>
        <taxon>Agaricomycetes</taxon>
        <taxon>Agaricomycetidae</taxon>
        <taxon>Agaricales</taxon>
        <taxon>Marasmiineae</taxon>
        <taxon>Physalacriaceae</taxon>
        <taxon>Armillaria</taxon>
    </lineage>
</organism>
<dbReference type="Proteomes" id="UP000219338">
    <property type="component" value="Unassembled WGS sequence"/>
</dbReference>
<dbReference type="OrthoDB" id="5569250at2759"/>
<evidence type="ECO:0000313" key="3">
    <source>
        <dbReference type="Proteomes" id="UP000219338"/>
    </source>
</evidence>
<dbReference type="AlphaFoldDB" id="A0A284S941"/>
<dbReference type="PANTHER" id="PTHR38248">
    <property type="entry name" value="FUNK1 6"/>
    <property type="match status" value="1"/>
</dbReference>
<dbReference type="EMBL" id="FUEG01000045">
    <property type="protein sequence ID" value="SJL17527.1"/>
    <property type="molecule type" value="Genomic_DNA"/>
</dbReference>
<evidence type="ECO:0000259" key="1">
    <source>
        <dbReference type="Pfam" id="PF17667"/>
    </source>
</evidence>
<reference evidence="3" key="1">
    <citation type="journal article" date="2017" name="Nat. Ecol. Evol.">
        <title>Genome expansion and lineage-specific genetic innovations in the forest pathogenic fungi Armillaria.</title>
        <authorList>
            <person name="Sipos G."/>
            <person name="Prasanna A.N."/>
            <person name="Walter M.C."/>
            <person name="O'Connor E."/>
            <person name="Balint B."/>
            <person name="Krizsan K."/>
            <person name="Kiss B."/>
            <person name="Hess J."/>
            <person name="Varga T."/>
            <person name="Slot J."/>
            <person name="Riley R."/>
            <person name="Boka B."/>
            <person name="Rigling D."/>
            <person name="Barry K."/>
            <person name="Lee J."/>
            <person name="Mihaltcheva S."/>
            <person name="LaButti K."/>
            <person name="Lipzen A."/>
            <person name="Waldron R."/>
            <person name="Moloney N.M."/>
            <person name="Sperisen C."/>
            <person name="Kredics L."/>
            <person name="Vagvoelgyi C."/>
            <person name="Patrignani A."/>
            <person name="Fitzpatrick D."/>
            <person name="Nagy I."/>
            <person name="Doyle S."/>
            <person name="Anderson J.B."/>
            <person name="Grigoriev I.V."/>
            <person name="Gueldener U."/>
            <person name="Muensterkoetter M."/>
            <person name="Nagy L.G."/>
        </authorList>
    </citation>
    <scope>NUCLEOTIDE SEQUENCE [LARGE SCALE GENOMIC DNA]</scope>
    <source>
        <strain evidence="3">C18/9</strain>
    </source>
</reference>
<accession>A0A284S941</accession>
<gene>
    <name evidence="2" type="ORF">ARMOST_21079</name>
</gene>
<sequence length="135" mass="14923">MFYRDEEGAVVGLLGDFDNASKASDEGDVIGSNLKQRTGTVPFMALDILTSAGTPIPHFYRHDLESFLYLLIWAGVQFDLNAGVCLDTSPTLAGWNAKYSYEFESAMGKKSLFWQRQVVAEGILETFQPAFEGIV</sequence>
<proteinExistence type="predicted"/>
<dbReference type="Pfam" id="PF17667">
    <property type="entry name" value="Pkinase_fungal"/>
    <property type="match status" value="1"/>
</dbReference>
<dbReference type="InterPro" id="IPR040976">
    <property type="entry name" value="Pkinase_fungal"/>
</dbReference>
<evidence type="ECO:0000313" key="2">
    <source>
        <dbReference type="EMBL" id="SJL17527.1"/>
    </source>
</evidence>